<dbReference type="Pfam" id="PF04082">
    <property type="entry name" value="Fungal_trans"/>
    <property type="match status" value="1"/>
</dbReference>
<dbReference type="Proteomes" id="UP000245956">
    <property type="component" value="Unassembled WGS sequence"/>
</dbReference>
<evidence type="ECO:0000313" key="8">
    <source>
        <dbReference type="EMBL" id="PWI71882.1"/>
    </source>
</evidence>
<dbReference type="GO" id="GO:0000981">
    <property type="term" value="F:DNA-binding transcription factor activity, RNA polymerase II-specific"/>
    <property type="evidence" value="ECO:0007669"/>
    <property type="project" value="TreeGrafter"/>
</dbReference>
<feature type="compositionally biased region" description="Polar residues" evidence="6">
    <location>
        <begin position="9"/>
        <end position="26"/>
    </location>
</feature>
<name>A0A2U3EBL5_PURLI</name>
<keyword evidence="5" id="KW-0539">Nucleus</keyword>
<feature type="domain" description="Xylanolytic transcriptional activator regulatory" evidence="7">
    <location>
        <begin position="256"/>
        <end position="333"/>
    </location>
</feature>
<dbReference type="InterPro" id="IPR051089">
    <property type="entry name" value="prtT"/>
</dbReference>
<comment type="subcellular location">
    <subcellularLocation>
        <location evidence="1">Nucleus</location>
    </subcellularLocation>
</comment>
<evidence type="ECO:0000256" key="2">
    <source>
        <dbReference type="ARBA" id="ARBA00023015"/>
    </source>
</evidence>
<dbReference type="GO" id="GO:0006351">
    <property type="term" value="P:DNA-templated transcription"/>
    <property type="evidence" value="ECO:0007669"/>
    <property type="project" value="InterPro"/>
</dbReference>
<dbReference type="GO" id="GO:0000976">
    <property type="term" value="F:transcription cis-regulatory region binding"/>
    <property type="evidence" value="ECO:0007669"/>
    <property type="project" value="TreeGrafter"/>
</dbReference>
<dbReference type="GO" id="GO:0005634">
    <property type="term" value="C:nucleus"/>
    <property type="evidence" value="ECO:0007669"/>
    <property type="project" value="UniProtKB-SubCell"/>
</dbReference>
<dbReference type="EMBL" id="LCWV01000007">
    <property type="protein sequence ID" value="PWI71882.1"/>
    <property type="molecule type" value="Genomic_DNA"/>
</dbReference>
<evidence type="ECO:0000256" key="4">
    <source>
        <dbReference type="ARBA" id="ARBA00023163"/>
    </source>
</evidence>
<evidence type="ECO:0000313" key="9">
    <source>
        <dbReference type="Proteomes" id="UP000245956"/>
    </source>
</evidence>
<keyword evidence="3" id="KW-0238">DNA-binding</keyword>
<dbReference type="SMART" id="SM00906">
    <property type="entry name" value="Fungal_trans"/>
    <property type="match status" value="1"/>
</dbReference>
<feature type="region of interest" description="Disordered" evidence="6">
    <location>
        <begin position="519"/>
        <end position="545"/>
    </location>
</feature>
<evidence type="ECO:0000256" key="5">
    <source>
        <dbReference type="ARBA" id="ARBA00023242"/>
    </source>
</evidence>
<comment type="caution">
    <text evidence="8">The sequence shown here is derived from an EMBL/GenBank/DDBJ whole genome shotgun (WGS) entry which is preliminary data.</text>
</comment>
<proteinExistence type="predicted"/>
<evidence type="ECO:0000256" key="3">
    <source>
        <dbReference type="ARBA" id="ARBA00023125"/>
    </source>
</evidence>
<protein>
    <recommendedName>
        <fullName evidence="7">Xylanolytic transcriptional activator regulatory domain-containing protein</fullName>
    </recommendedName>
</protein>
<feature type="region of interest" description="Disordered" evidence="6">
    <location>
        <begin position="87"/>
        <end position="112"/>
    </location>
</feature>
<evidence type="ECO:0000256" key="1">
    <source>
        <dbReference type="ARBA" id="ARBA00004123"/>
    </source>
</evidence>
<keyword evidence="2" id="KW-0805">Transcription regulation</keyword>
<dbReference type="CDD" id="cd12148">
    <property type="entry name" value="fungal_TF_MHR"/>
    <property type="match status" value="1"/>
</dbReference>
<sequence>MHAPLWPASNHTSESPTSGGRTNENPAPTVPNAGISAQTPRHETRASGWGHPGSRDGLGQAPPFTIAHENAASSSMNILEQVADLNVGRTGPSTNQVATDNRETEPDNLQPSGLLDREALKGKFSLQNVLRSAYHSGPELPEDSTPAVVDPIQLGLLNVTMAKSLFENFMVILNPYICQLDPCLHTFAYVRKKSAFLLSAILAVSSKFLDTSLYGRLYRHAQNLFTDCFRRGSKSTEIVQAILTLTYWKEPQDTRVFTSLGYAIRMCFDMGWHKLAPHPSRRQPLEVEDSRRVLRNIERTWYVLFVYDRSMSLQTGKPWMIACDEFMDAIEAWCDDSLATQNDLVLGALVTLRLATATEFTVLIHGVKDQEQDQLKLLLSILGRRIDRWETEWSQRVKLRADPENDGCHQFLIHFYASHIRLQLFSLPLQGMLVSADTDTTLHLDTFLFLAPRSIADPIKSNTIEAIRTAGFVFSSQSGQLSSSCELQARFLNSIATKLAEPRQQQLHTPETCYASGFSGNCSTSTDPHTPARNLEETPEPEPARGSLREFDMAVLDIPIWQQGFLELPEADSQMWSFIFTNAGSSSADGTDLS</sequence>
<dbReference type="PANTHER" id="PTHR31845">
    <property type="entry name" value="FINGER DOMAIN PROTEIN, PUTATIVE-RELATED"/>
    <property type="match status" value="1"/>
</dbReference>
<accession>A0A2U3EBL5</accession>
<feature type="compositionally biased region" description="Polar residues" evidence="6">
    <location>
        <begin position="519"/>
        <end position="528"/>
    </location>
</feature>
<dbReference type="InterPro" id="IPR007219">
    <property type="entry name" value="XnlR_reg_dom"/>
</dbReference>
<evidence type="ECO:0000259" key="7">
    <source>
        <dbReference type="SMART" id="SM00906"/>
    </source>
</evidence>
<evidence type="ECO:0000256" key="6">
    <source>
        <dbReference type="SAM" id="MobiDB-lite"/>
    </source>
</evidence>
<dbReference type="AlphaFoldDB" id="A0A2U3EBL5"/>
<organism evidence="8 9">
    <name type="scientific">Purpureocillium lilacinum</name>
    <name type="common">Paecilomyces lilacinus</name>
    <dbReference type="NCBI Taxonomy" id="33203"/>
    <lineage>
        <taxon>Eukaryota</taxon>
        <taxon>Fungi</taxon>
        <taxon>Dikarya</taxon>
        <taxon>Ascomycota</taxon>
        <taxon>Pezizomycotina</taxon>
        <taxon>Sordariomycetes</taxon>
        <taxon>Hypocreomycetidae</taxon>
        <taxon>Hypocreales</taxon>
        <taxon>Ophiocordycipitaceae</taxon>
        <taxon>Purpureocillium</taxon>
    </lineage>
</organism>
<reference evidence="8 9" key="1">
    <citation type="journal article" date="2016" name="Front. Microbiol.">
        <title>Genome and transcriptome sequences reveal the specific parasitism of the nematophagous Purpureocillium lilacinum 36-1.</title>
        <authorList>
            <person name="Xie J."/>
            <person name="Li S."/>
            <person name="Mo C."/>
            <person name="Xiao X."/>
            <person name="Peng D."/>
            <person name="Wang G."/>
            <person name="Xiao Y."/>
        </authorList>
    </citation>
    <scope>NUCLEOTIDE SEQUENCE [LARGE SCALE GENOMIC DNA]</scope>
    <source>
        <strain evidence="8 9">36-1</strain>
    </source>
</reference>
<dbReference type="PANTHER" id="PTHR31845:SF17">
    <property type="entry name" value="ZN(II)2CYS6 TRANSCRIPTION FACTOR (EUROFUNG)"/>
    <property type="match status" value="1"/>
</dbReference>
<gene>
    <name evidence="8" type="ORF">PCL_11976</name>
</gene>
<dbReference type="GO" id="GO:0008270">
    <property type="term" value="F:zinc ion binding"/>
    <property type="evidence" value="ECO:0007669"/>
    <property type="project" value="InterPro"/>
</dbReference>
<feature type="region of interest" description="Disordered" evidence="6">
    <location>
        <begin position="1"/>
        <end position="62"/>
    </location>
</feature>
<keyword evidence="4" id="KW-0804">Transcription</keyword>